<dbReference type="AlphaFoldDB" id="A0A644V9G6"/>
<dbReference type="InterPro" id="IPR051906">
    <property type="entry name" value="TolC-like"/>
</dbReference>
<dbReference type="PANTHER" id="PTHR30026">
    <property type="entry name" value="OUTER MEMBRANE PROTEIN TOLC"/>
    <property type="match status" value="1"/>
</dbReference>
<keyword evidence="3" id="KW-1134">Transmembrane beta strand</keyword>
<keyword evidence="6" id="KW-0998">Cell outer membrane</keyword>
<reference evidence="7" key="1">
    <citation type="submission" date="2019-08" db="EMBL/GenBank/DDBJ databases">
        <authorList>
            <person name="Kucharzyk K."/>
            <person name="Murdoch R.W."/>
            <person name="Higgins S."/>
            <person name="Loffler F."/>
        </authorList>
    </citation>
    <scope>NUCLEOTIDE SEQUENCE</scope>
</reference>
<name>A0A644V9G6_9ZZZZ</name>
<evidence type="ECO:0000256" key="1">
    <source>
        <dbReference type="ARBA" id="ARBA00004442"/>
    </source>
</evidence>
<proteinExistence type="predicted"/>
<dbReference type="GO" id="GO:1990281">
    <property type="term" value="C:efflux pump complex"/>
    <property type="evidence" value="ECO:0007669"/>
    <property type="project" value="TreeGrafter"/>
</dbReference>
<evidence type="ECO:0000256" key="6">
    <source>
        <dbReference type="ARBA" id="ARBA00023237"/>
    </source>
</evidence>
<keyword evidence="5" id="KW-0472">Membrane</keyword>
<evidence type="ECO:0000256" key="2">
    <source>
        <dbReference type="ARBA" id="ARBA00022448"/>
    </source>
</evidence>
<evidence type="ECO:0000256" key="4">
    <source>
        <dbReference type="ARBA" id="ARBA00022692"/>
    </source>
</evidence>
<evidence type="ECO:0000256" key="5">
    <source>
        <dbReference type="ARBA" id="ARBA00023136"/>
    </source>
</evidence>
<protein>
    <recommendedName>
        <fullName evidence="8">Outer membrane protein TolC</fullName>
    </recommendedName>
</protein>
<comment type="caution">
    <text evidence="7">The sequence shown here is derived from an EMBL/GenBank/DDBJ whole genome shotgun (WGS) entry which is preliminary data.</text>
</comment>
<dbReference type="PANTHER" id="PTHR30026:SF20">
    <property type="entry name" value="OUTER MEMBRANE PROTEIN TOLC"/>
    <property type="match status" value="1"/>
</dbReference>
<sequence length="465" mass="51793">MVEASILNLMIEHKKIRQMNNHRQIRNMSGFLAGILTGLLLLMYIPAHTQTHSLRQCIDTALLHNRNIRIARLDGLMAGEKNREAKSTLMPRLNGFADYRYYTDQPYQIMPQAAFGGPEGAYKEIQFGVPQNLNANLQLAVPLFNPVGLGAIKSTEIAVELAEIQKIKTDEDVVVEISGVYYNAQVLLNQLAFMDSNIANTNKLVQTATLLYQQQLAKSTDVDRLKLQLEQLTTQRNTISSRHRQALNALKFLMGKPVTDSIHVSVYETSDAEVDFRPGTITDMLLIEKKLEFSLSEVNALKNSRLPSLNAYGVYGSNGFGTTGSDSFFNFHPIGYVGVQLSVPLFNGMNTKRKIAAKKIEVDKSMVQKEMVAEKARLDLINAEMQYSIASTTIATVSAQVDLAEKIYSNTVLQNSQGTANITDVILADNALREAQQNYIAALIDLRRAELEYKRVTGNLLSENN</sequence>
<dbReference type="GO" id="GO:0015288">
    <property type="term" value="F:porin activity"/>
    <property type="evidence" value="ECO:0007669"/>
    <property type="project" value="TreeGrafter"/>
</dbReference>
<organism evidence="7">
    <name type="scientific">bioreactor metagenome</name>
    <dbReference type="NCBI Taxonomy" id="1076179"/>
    <lineage>
        <taxon>unclassified sequences</taxon>
        <taxon>metagenomes</taxon>
        <taxon>ecological metagenomes</taxon>
    </lineage>
</organism>
<keyword evidence="4" id="KW-0812">Transmembrane</keyword>
<dbReference type="Pfam" id="PF02321">
    <property type="entry name" value="OEP"/>
    <property type="match status" value="2"/>
</dbReference>
<evidence type="ECO:0000256" key="3">
    <source>
        <dbReference type="ARBA" id="ARBA00022452"/>
    </source>
</evidence>
<dbReference type="Gene3D" id="1.20.1600.10">
    <property type="entry name" value="Outer membrane efflux proteins (OEP)"/>
    <property type="match status" value="1"/>
</dbReference>
<dbReference type="SUPFAM" id="SSF56954">
    <property type="entry name" value="Outer membrane efflux proteins (OEP)"/>
    <property type="match status" value="1"/>
</dbReference>
<keyword evidence="2" id="KW-0813">Transport</keyword>
<evidence type="ECO:0008006" key="8">
    <source>
        <dbReference type="Google" id="ProtNLM"/>
    </source>
</evidence>
<dbReference type="InterPro" id="IPR003423">
    <property type="entry name" value="OMP_efflux"/>
</dbReference>
<dbReference type="GO" id="GO:0009279">
    <property type="term" value="C:cell outer membrane"/>
    <property type="evidence" value="ECO:0007669"/>
    <property type="project" value="UniProtKB-SubCell"/>
</dbReference>
<accession>A0A644V9G6</accession>
<comment type="subcellular location">
    <subcellularLocation>
        <location evidence="1">Cell outer membrane</location>
    </subcellularLocation>
</comment>
<evidence type="ECO:0000313" key="7">
    <source>
        <dbReference type="EMBL" id="MPL87392.1"/>
    </source>
</evidence>
<gene>
    <name evidence="7" type="ORF">SDC9_33392</name>
</gene>
<dbReference type="GO" id="GO:0015562">
    <property type="term" value="F:efflux transmembrane transporter activity"/>
    <property type="evidence" value="ECO:0007669"/>
    <property type="project" value="InterPro"/>
</dbReference>
<dbReference type="EMBL" id="VSSQ01000238">
    <property type="protein sequence ID" value="MPL87392.1"/>
    <property type="molecule type" value="Genomic_DNA"/>
</dbReference>